<gene>
    <name evidence="4" type="ORF">ABZV61_30235</name>
</gene>
<evidence type="ECO:0000259" key="3">
    <source>
        <dbReference type="SMART" id="SM00559"/>
    </source>
</evidence>
<dbReference type="Proteomes" id="UP001550044">
    <property type="component" value="Unassembled WGS sequence"/>
</dbReference>
<dbReference type="RefSeq" id="WP_356500411.1">
    <property type="nucleotide sequence ID" value="NZ_JBEXIP010000032.1"/>
</dbReference>
<name>A0ABV2UGJ6_9ACTN</name>
<dbReference type="SMART" id="SM00559">
    <property type="entry name" value="Ku78"/>
    <property type="match status" value="1"/>
</dbReference>
<protein>
    <submittedName>
        <fullName evidence="4">Ku protein</fullName>
    </submittedName>
</protein>
<evidence type="ECO:0000256" key="1">
    <source>
        <dbReference type="ARBA" id="ARBA00023125"/>
    </source>
</evidence>
<reference evidence="4 5" key="1">
    <citation type="submission" date="2024-06" db="EMBL/GenBank/DDBJ databases">
        <title>The Natural Products Discovery Center: Release of the First 8490 Sequenced Strains for Exploring Actinobacteria Biosynthetic Diversity.</title>
        <authorList>
            <person name="Kalkreuter E."/>
            <person name="Kautsar S.A."/>
            <person name="Yang D."/>
            <person name="Bader C.D."/>
            <person name="Teijaro C.N."/>
            <person name="Fluegel L."/>
            <person name="Davis C.M."/>
            <person name="Simpson J.R."/>
            <person name="Lauterbach L."/>
            <person name="Steele A.D."/>
            <person name="Gui C."/>
            <person name="Meng S."/>
            <person name="Li G."/>
            <person name="Viehrig K."/>
            <person name="Ye F."/>
            <person name="Su P."/>
            <person name="Kiefer A.F."/>
            <person name="Nichols A."/>
            <person name="Cepeda A.J."/>
            <person name="Yan W."/>
            <person name="Fan B."/>
            <person name="Jiang Y."/>
            <person name="Adhikari A."/>
            <person name="Zheng C.-J."/>
            <person name="Schuster L."/>
            <person name="Cowan T.M."/>
            <person name="Smanski M.J."/>
            <person name="Chevrette M.G."/>
            <person name="De Carvalho L.P.S."/>
            <person name="Shen B."/>
        </authorList>
    </citation>
    <scope>NUCLEOTIDE SEQUENCE [LARGE SCALE GENOMIC DNA]</scope>
    <source>
        <strain evidence="4 5">NPDC005137</strain>
    </source>
</reference>
<sequence length="160" mass="18111">MRYPCSSRRTIDISDFVDLGDIEPVYFDRTYYIAPSSKEYTKVYELLRAALAEAGKVGIATFVMRGKEYLTALRAEDKLLVLQTLHWADEVRDPDEELPELHSGRAGQGKERGMAIQLIDALDAQWDPARYHDAYQEKVQELVRAKAEGEQIAVADEAST</sequence>
<keyword evidence="2" id="KW-0233">DNA recombination</keyword>
<dbReference type="SUPFAM" id="SSF100939">
    <property type="entry name" value="SPOC domain-like"/>
    <property type="match status" value="1"/>
</dbReference>
<dbReference type="PANTHER" id="PTHR41251">
    <property type="entry name" value="NON-HOMOLOGOUS END JOINING PROTEIN KU"/>
    <property type="match status" value="1"/>
</dbReference>
<keyword evidence="1" id="KW-0238">DNA-binding</keyword>
<organism evidence="4 5">
    <name type="scientific">Streptomyces sp. 900116325</name>
    <dbReference type="NCBI Taxonomy" id="3154295"/>
    <lineage>
        <taxon>Bacteria</taxon>
        <taxon>Bacillati</taxon>
        <taxon>Actinomycetota</taxon>
        <taxon>Actinomycetes</taxon>
        <taxon>Kitasatosporales</taxon>
        <taxon>Streptomycetaceae</taxon>
        <taxon>Streptomyces</taxon>
    </lineage>
</organism>
<dbReference type="InterPro" id="IPR016194">
    <property type="entry name" value="SPOC-like_C_dom_sf"/>
</dbReference>
<dbReference type="InterPro" id="IPR009187">
    <property type="entry name" value="Prok_Ku"/>
</dbReference>
<dbReference type="InterPro" id="IPR006164">
    <property type="entry name" value="DNA_bd_Ku70/Ku80"/>
</dbReference>
<dbReference type="PANTHER" id="PTHR41251:SF1">
    <property type="entry name" value="NON-HOMOLOGOUS END JOINING PROTEIN KU"/>
    <property type="match status" value="1"/>
</dbReference>
<dbReference type="EMBL" id="JBEXIP010000032">
    <property type="protein sequence ID" value="MET8436975.1"/>
    <property type="molecule type" value="Genomic_DNA"/>
</dbReference>
<evidence type="ECO:0000256" key="2">
    <source>
        <dbReference type="ARBA" id="ARBA00023172"/>
    </source>
</evidence>
<dbReference type="Pfam" id="PF02735">
    <property type="entry name" value="Ku"/>
    <property type="match status" value="1"/>
</dbReference>
<keyword evidence="5" id="KW-1185">Reference proteome</keyword>
<evidence type="ECO:0000313" key="5">
    <source>
        <dbReference type="Proteomes" id="UP001550044"/>
    </source>
</evidence>
<feature type="domain" description="Ku" evidence="3">
    <location>
        <begin position="3"/>
        <end position="103"/>
    </location>
</feature>
<dbReference type="Gene3D" id="2.40.290.10">
    <property type="match status" value="1"/>
</dbReference>
<comment type="caution">
    <text evidence="4">The sequence shown here is derived from an EMBL/GenBank/DDBJ whole genome shotgun (WGS) entry which is preliminary data.</text>
</comment>
<accession>A0ABV2UGJ6</accession>
<evidence type="ECO:0000313" key="4">
    <source>
        <dbReference type="EMBL" id="MET8436975.1"/>
    </source>
</evidence>
<proteinExistence type="predicted"/>